<evidence type="ECO:0000256" key="6">
    <source>
        <dbReference type="ARBA" id="ARBA00022857"/>
    </source>
</evidence>
<dbReference type="AlphaFoldDB" id="A0A9C7PZ63"/>
<feature type="transmembrane region" description="Helical" evidence="19">
    <location>
        <begin position="110"/>
        <end position="130"/>
    </location>
</feature>
<dbReference type="GO" id="GO:0005789">
    <property type="term" value="C:endoplasmic reticulum membrane"/>
    <property type="evidence" value="ECO:0007669"/>
    <property type="project" value="TreeGrafter"/>
</dbReference>
<evidence type="ECO:0000313" key="20">
    <source>
        <dbReference type="EMBL" id="GJQ12192.1"/>
    </source>
</evidence>
<dbReference type="EMBL" id="BQMJ01000031">
    <property type="protein sequence ID" value="GJQ12192.1"/>
    <property type="molecule type" value="Genomic_DNA"/>
</dbReference>
<feature type="transmembrane region" description="Helical" evidence="19">
    <location>
        <begin position="43"/>
        <end position="61"/>
    </location>
</feature>
<comment type="pathway">
    <text evidence="17">Steroid biosynthesis.</text>
</comment>
<dbReference type="OrthoDB" id="5326588at2759"/>
<evidence type="ECO:0000256" key="11">
    <source>
        <dbReference type="ARBA" id="ARBA00023098"/>
    </source>
</evidence>
<feature type="transmembrane region" description="Helical" evidence="19">
    <location>
        <begin position="168"/>
        <end position="187"/>
    </location>
</feature>
<dbReference type="Gene3D" id="1.20.120.1630">
    <property type="match status" value="1"/>
</dbReference>
<dbReference type="EC" id="1.3.1.70" evidence="3"/>
<feature type="transmembrane region" description="Helical" evidence="19">
    <location>
        <begin position="199"/>
        <end position="215"/>
    </location>
</feature>
<keyword evidence="14" id="KW-0753">Steroid metabolism</keyword>
<gene>
    <name evidence="20" type="ORF">GpartN1_g3983.t1</name>
</gene>
<keyword evidence="13" id="KW-1207">Sterol metabolism</keyword>
<dbReference type="InterPro" id="IPR018083">
    <property type="entry name" value="Sterol_reductase_CS"/>
</dbReference>
<keyword evidence="4" id="KW-0444">Lipid biosynthesis</keyword>
<keyword evidence="6" id="KW-0521">NADP</keyword>
<protein>
    <recommendedName>
        <fullName evidence="18">Delta(14)-sterol reductase</fullName>
        <ecNumber evidence="3">1.3.1.70</ecNumber>
    </recommendedName>
    <alternativeName>
        <fullName evidence="15">C-14 sterol reductase</fullName>
    </alternativeName>
    <alternativeName>
        <fullName evidence="16">Sterol C14-reductase</fullName>
    </alternativeName>
</protein>
<dbReference type="Proteomes" id="UP001061958">
    <property type="component" value="Unassembled WGS sequence"/>
</dbReference>
<feature type="transmembrane region" description="Helical" evidence="19">
    <location>
        <begin position="328"/>
        <end position="356"/>
    </location>
</feature>
<keyword evidence="10" id="KW-0756">Sterol biosynthesis</keyword>
<evidence type="ECO:0000256" key="8">
    <source>
        <dbReference type="ARBA" id="ARBA00022989"/>
    </source>
</evidence>
<evidence type="ECO:0000256" key="2">
    <source>
        <dbReference type="ARBA" id="ARBA00005402"/>
    </source>
</evidence>
<feature type="transmembrane region" description="Helical" evidence="19">
    <location>
        <begin position="81"/>
        <end position="98"/>
    </location>
</feature>
<name>A0A9C7PZ63_9RHOD</name>
<organism evidence="20 21">
    <name type="scientific">Galdieria partita</name>
    <dbReference type="NCBI Taxonomy" id="83374"/>
    <lineage>
        <taxon>Eukaryota</taxon>
        <taxon>Rhodophyta</taxon>
        <taxon>Bangiophyceae</taxon>
        <taxon>Galdieriales</taxon>
        <taxon>Galdieriaceae</taxon>
        <taxon>Galdieria</taxon>
    </lineage>
</organism>
<keyword evidence="8 19" id="KW-1133">Transmembrane helix</keyword>
<evidence type="ECO:0000256" key="1">
    <source>
        <dbReference type="ARBA" id="ARBA00004141"/>
    </source>
</evidence>
<evidence type="ECO:0000256" key="4">
    <source>
        <dbReference type="ARBA" id="ARBA00022516"/>
    </source>
</evidence>
<evidence type="ECO:0000256" key="19">
    <source>
        <dbReference type="SAM" id="Phobius"/>
    </source>
</evidence>
<dbReference type="FunFam" id="1.20.120.1630:FF:000011">
    <property type="entry name" value="Delta(14)-sterol reductase"/>
    <property type="match status" value="1"/>
</dbReference>
<evidence type="ECO:0000256" key="3">
    <source>
        <dbReference type="ARBA" id="ARBA00012413"/>
    </source>
</evidence>
<evidence type="ECO:0000256" key="16">
    <source>
        <dbReference type="ARBA" id="ARBA00031227"/>
    </source>
</evidence>
<feature type="transmembrane region" description="Helical" evidence="19">
    <location>
        <begin position="227"/>
        <end position="251"/>
    </location>
</feature>
<dbReference type="PROSITE" id="PS01018">
    <property type="entry name" value="STEROL_REDUCT_2"/>
    <property type="match status" value="1"/>
</dbReference>
<evidence type="ECO:0000256" key="15">
    <source>
        <dbReference type="ARBA" id="ARBA00030165"/>
    </source>
</evidence>
<comment type="similarity">
    <text evidence="2">Belongs to the ERG4/ERG24 family.</text>
</comment>
<evidence type="ECO:0000256" key="17">
    <source>
        <dbReference type="ARBA" id="ARBA00060577"/>
    </source>
</evidence>
<proteinExistence type="inferred from homology"/>
<sequence length="391" mass="46415">MNLVGYSSLCVFVIAILFQQLYRTKDFMIFLDMNLFPTKNTTFVAVLYIFFLAVLGEILPGRTYPGSVLEDFSRLYYKCNGFSVLLSTVALFVTFHWFGLIDGTWISRHYFDLLVSANWIALCLATYLFLSHKLFGRKNWLRNRSFLYDFILGSELNPFIWKINVKFFWLRPSMIGWCLINLSHLFLQFTQHQSISGRMVAYQLLTNLYIIDYFYNEVKMTTTWDIIAEHFGLMLIWGDIVFIPFVFSIQCRYLLDNFIPMKFWEWILVTLCAFTGIFIFRCSNSQKHQFKHHPEAKIWGKQPETIGGKLLVSGFWGIARHINYTGDLLLALSFCLPCGYETVIPYFYFLYLLLLLVHRDMRDEQRCAHKYGALWEEYCRRVPYRLVPYFY</sequence>
<dbReference type="GO" id="GO:0050613">
    <property type="term" value="F:Delta14-sterol reductase activity"/>
    <property type="evidence" value="ECO:0007669"/>
    <property type="project" value="UniProtKB-EC"/>
</dbReference>
<dbReference type="Pfam" id="PF01222">
    <property type="entry name" value="ERG4_ERG24"/>
    <property type="match status" value="1"/>
</dbReference>
<feature type="transmembrane region" description="Helical" evidence="19">
    <location>
        <begin position="263"/>
        <end position="280"/>
    </location>
</feature>
<accession>A0A9C7PZ63</accession>
<evidence type="ECO:0000256" key="14">
    <source>
        <dbReference type="ARBA" id="ARBA00023221"/>
    </source>
</evidence>
<evidence type="ECO:0000256" key="9">
    <source>
        <dbReference type="ARBA" id="ARBA00023002"/>
    </source>
</evidence>
<comment type="subcellular location">
    <subcellularLocation>
        <location evidence="1">Membrane</location>
        <topology evidence="1">Multi-pass membrane protein</topology>
    </subcellularLocation>
</comment>
<reference evidence="20" key="1">
    <citation type="journal article" date="2022" name="Proc. Natl. Acad. Sci. U.S.A.">
        <title>Life cycle and functional genomics of the unicellular red alga Galdieria for elucidating algal and plant evolution and industrial use.</title>
        <authorList>
            <person name="Hirooka S."/>
            <person name="Itabashi T."/>
            <person name="Ichinose T.M."/>
            <person name="Onuma R."/>
            <person name="Fujiwara T."/>
            <person name="Yamashita S."/>
            <person name="Jong L.W."/>
            <person name="Tomita R."/>
            <person name="Iwane A.H."/>
            <person name="Miyagishima S.Y."/>
        </authorList>
    </citation>
    <scope>NUCLEOTIDE SEQUENCE</scope>
    <source>
        <strain evidence="20">NBRC 102759</strain>
    </source>
</reference>
<evidence type="ECO:0000256" key="18">
    <source>
        <dbReference type="ARBA" id="ARBA00069705"/>
    </source>
</evidence>
<evidence type="ECO:0000256" key="7">
    <source>
        <dbReference type="ARBA" id="ARBA00022955"/>
    </source>
</evidence>
<dbReference type="PANTHER" id="PTHR21257">
    <property type="entry name" value="DELTA(14)-STEROL REDUCTASE"/>
    <property type="match status" value="1"/>
</dbReference>
<keyword evidence="7" id="KW-0752">Steroid biosynthesis</keyword>
<dbReference type="GO" id="GO:0016126">
    <property type="term" value="P:sterol biosynthetic process"/>
    <property type="evidence" value="ECO:0007669"/>
    <property type="project" value="UniProtKB-KW"/>
</dbReference>
<dbReference type="InterPro" id="IPR001171">
    <property type="entry name" value="ERG24_DHCR-like"/>
</dbReference>
<keyword evidence="11" id="KW-0443">Lipid metabolism</keyword>
<keyword evidence="9" id="KW-0560">Oxidoreductase</keyword>
<evidence type="ECO:0000256" key="5">
    <source>
        <dbReference type="ARBA" id="ARBA00022692"/>
    </source>
</evidence>
<evidence type="ECO:0000256" key="10">
    <source>
        <dbReference type="ARBA" id="ARBA00023011"/>
    </source>
</evidence>
<keyword evidence="21" id="KW-1185">Reference proteome</keyword>
<keyword evidence="12 19" id="KW-0472">Membrane</keyword>
<evidence type="ECO:0000256" key="12">
    <source>
        <dbReference type="ARBA" id="ARBA00023136"/>
    </source>
</evidence>
<comment type="caution">
    <text evidence="20">The sequence shown here is derived from an EMBL/GenBank/DDBJ whole genome shotgun (WGS) entry which is preliminary data.</text>
</comment>
<evidence type="ECO:0000313" key="21">
    <source>
        <dbReference type="Proteomes" id="UP001061958"/>
    </source>
</evidence>
<reference evidence="20" key="2">
    <citation type="submission" date="2022-01" db="EMBL/GenBank/DDBJ databases">
        <authorList>
            <person name="Hirooka S."/>
            <person name="Miyagishima S.Y."/>
        </authorList>
    </citation>
    <scope>NUCLEOTIDE SEQUENCE</scope>
    <source>
        <strain evidence="20">NBRC 102759</strain>
    </source>
</reference>
<dbReference type="PANTHER" id="PTHR21257:SF52">
    <property type="entry name" value="DELTA(14)-STEROL REDUCTASE TM7SF2"/>
    <property type="match status" value="1"/>
</dbReference>
<feature type="transmembrane region" description="Helical" evidence="19">
    <location>
        <begin position="6"/>
        <end position="22"/>
    </location>
</feature>
<keyword evidence="5 19" id="KW-0812">Transmembrane</keyword>
<evidence type="ECO:0000256" key="13">
    <source>
        <dbReference type="ARBA" id="ARBA00023166"/>
    </source>
</evidence>